<proteinExistence type="predicted"/>
<reference evidence="1" key="1">
    <citation type="submission" date="2022-09" db="EMBL/GenBank/DDBJ databases">
        <title>Complete genome sequence of Pseudomonas promysalinigenes strain RL-WG26, a newly isolated PGPR with the potential for plant salinity stress alleviation.</title>
        <authorList>
            <person name="Ren L."/>
            <person name="Wang G."/>
            <person name="Hu H."/>
        </authorList>
    </citation>
    <scope>NUCLEOTIDE SEQUENCE</scope>
    <source>
        <strain evidence="1">RL-WG26</strain>
    </source>
</reference>
<protein>
    <submittedName>
        <fullName evidence="1">RidA family protein</fullName>
    </submittedName>
</protein>
<dbReference type="InterPro" id="IPR035959">
    <property type="entry name" value="RutC-like_sf"/>
</dbReference>
<evidence type="ECO:0000313" key="2">
    <source>
        <dbReference type="Proteomes" id="UP001064504"/>
    </source>
</evidence>
<organism evidence="1 2">
    <name type="scientific">Pseudomonas promysalinigenes</name>
    <dbReference type="NCBI Taxonomy" id="485898"/>
    <lineage>
        <taxon>Bacteria</taxon>
        <taxon>Pseudomonadati</taxon>
        <taxon>Pseudomonadota</taxon>
        <taxon>Gammaproteobacteria</taxon>
        <taxon>Pseudomonadales</taxon>
        <taxon>Pseudomonadaceae</taxon>
        <taxon>Pseudomonas</taxon>
    </lineage>
</organism>
<dbReference type="CDD" id="cd06150">
    <property type="entry name" value="YjgF_YER057c_UK114_like_2"/>
    <property type="match status" value="1"/>
</dbReference>
<dbReference type="InterPro" id="IPR035709">
    <property type="entry name" value="YoaB-like"/>
</dbReference>
<evidence type="ECO:0000313" key="1">
    <source>
        <dbReference type="EMBL" id="UXH38799.1"/>
    </source>
</evidence>
<dbReference type="Gene3D" id="3.30.1330.40">
    <property type="entry name" value="RutC-like"/>
    <property type="match status" value="1"/>
</dbReference>
<dbReference type="PANTHER" id="PTHR47328:SF1">
    <property type="entry name" value="RUTC FAMILY PROTEIN YOAB"/>
    <property type="match status" value="1"/>
</dbReference>
<accession>A0ABY6ALK6</accession>
<dbReference type="RefSeq" id="WP_100851813.1">
    <property type="nucleotide sequence ID" value="NZ_CP104557.1"/>
</dbReference>
<dbReference type="SUPFAM" id="SSF55298">
    <property type="entry name" value="YjgF-like"/>
    <property type="match status" value="1"/>
</dbReference>
<keyword evidence="2" id="KW-1185">Reference proteome</keyword>
<dbReference type="InterPro" id="IPR006175">
    <property type="entry name" value="YjgF/YER057c/UK114"/>
</dbReference>
<gene>
    <name evidence="1" type="ORF">N5C08_17745</name>
</gene>
<dbReference type="EMBL" id="CP104557">
    <property type="protein sequence ID" value="UXH38799.1"/>
    <property type="molecule type" value="Genomic_DNA"/>
</dbReference>
<dbReference type="PANTHER" id="PTHR47328">
    <property type="match status" value="1"/>
</dbReference>
<dbReference type="Proteomes" id="UP001064504">
    <property type="component" value="Chromosome"/>
</dbReference>
<sequence>MTSIQRFGVGKRASQLVVAGDRFDTAGLVALVPEGSNIVEQTRCVLNQLESLLAKIGANKINLARIQIWLADMADFEEMNSVYDNWVGLNPPVRACVGSQLASGDYRIEIQASGYL</sequence>
<name>A0ABY6ALK6_9PSED</name>
<dbReference type="Pfam" id="PF01042">
    <property type="entry name" value="Ribonuc_L-PSP"/>
    <property type="match status" value="1"/>
</dbReference>